<keyword evidence="2" id="KW-1185">Reference proteome</keyword>
<evidence type="ECO:0000313" key="1">
    <source>
        <dbReference type="EMBL" id="SHG05395.1"/>
    </source>
</evidence>
<sequence length="44" mass="5036">MPIMLRWLLLLAHNGGGMVSKGLRASFLSSYYEFWSGLVRPENH</sequence>
<proteinExistence type="predicted"/>
<name>A0A1M5GNU0_9BACT</name>
<dbReference type="AlphaFoldDB" id="A0A1M5GNU0"/>
<organism evidence="1 2">
    <name type="scientific">Mariniphaga anaerophila</name>
    <dbReference type="NCBI Taxonomy" id="1484053"/>
    <lineage>
        <taxon>Bacteria</taxon>
        <taxon>Pseudomonadati</taxon>
        <taxon>Bacteroidota</taxon>
        <taxon>Bacteroidia</taxon>
        <taxon>Marinilabiliales</taxon>
        <taxon>Prolixibacteraceae</taxon>
        <taxon>Mariniphaga</taxon>
    </lineage>
</organism>
<dbReference type="RefSeq" id="WP_262493958.1">
    <property type="nucleotide sequence ID" value="NZ_FQUM01000028.1"/>
</dbReference>
<dbReference type="STRING" id="1484053.SAMN05444274_1283"/>
<dbReference type="EMBL" id="FQUM01000028">
    <property type="protein sequence ID" value="SHG05395.1"/>
    <property type="molecule type" value="Genomic_DNA"/>
</dbReference>
<protein>
    <submittedName>
        <fullName evidence="1">Uncharacterized protein</fullName>
    </submittedName>
</protein>
<accession>A0A1M5GNU0</accession>
<gene>
    <name evidence="1" type="ORF">SAMN05444274_1283</name>
</gene>
<reference evidence="1 2" key="1">
    <citation type="submission" date="2016-11" db="EMBL/GenBank/DDBJ databases">
        <authorList>
            <person name="Jaros S."/>
            <person name="Januszkiewicz K."/>
            <person name="Wedrychowicz H."/>
        </authorList>
    </citation>
    <scope>NUCLEOTIDE SEQUENCE [LARGE SCALE GENOMIC DNA]</scope>
    <source>
        <strain evidence="1 2">DSM 26910</strain>
    </source>
</reference>
<evidence type="ECO:0000313" key="2">
    <source>
        <dbReference type="Proteomes" id="UP000184164"/>
    </source>
</evidence>
<dbReference type="Proteomes" id="UP000184164">
    <property type="component" value="Unassembled WGS sequence"/>
</dbReference>